<dbReference type="GO" id="GO:0030975">
    <property type="term" value="F:thiamine binding"/>
    <property type="evidence" value="ECO:0007669"/>
    <property type="project" value="InterPro"/>
</dbReference>
<dbReference type="GO" id="GO:0009229">
    <property type="term" value="P:thiamine diphosphate biosynthetic process"/>
    <property type="evidence" value="ECO:0007669"/>
    <property type="project" value="InterPro"/>
</dbReference>
<dbReference type="PANTHER" id="PTHR41299:SF1">
    <property type="entry name" value="THIAMINE PYROPHOSPHOKINASE"/>
    <property type="match status" value="1"/>
</dbReference>
<dbReference type="PANTHER" id="PTHR41299">
    <property type="entry name" value="THIAMINE PYROPHOSPHOKINASE"/>
    <property type="match status" value="1"/>
</dbReference>
<evidence type="ECO:0000256" key="3">
    <source>
        <dbReference type="ARBA" id="ARBA00022777"/>
    </source>
</evidence>
<organism evidence="7 8">
    <name type="scientific">Atopococcus tabaci</name>
    <dbReference type="NCBI Taxonomy" id="269774"/>
    <lineage>
        <taxon>Bacteria</taxon>
        <taxon>Bacillati</taxon>
        <taxon>Bacillota</taxon>
        <taxon>Bacilli</taxon>
        <taxon>Lactobacillales</taxon>
        <taxon>Carnobacteriaceae</taxon>
        <taxon>Atopococcus</taxon>
    </lineage>
</organism>
<keyword evidence="1 7" id="KW-0808">Transferase</keyword>
<keyword evidence="8" id="KW-1185">Reference proteome</keyword>
<dbReference type="GO" id="GO:0005524">
    <property type="term" value="F:ATP binding"/>
    <property type="evidence" value="ECO:0007669"/>
    <property type="project" value="UniProtKB-KW"/>
</dbReference>
<dbReference type="AlphaFoldDB" id="A0AA43U783"/>
<evidence type="ECO:0000256" key="4">
    <source>
        <dbReference type="ARBA" id="ARBA00022840"/>
    </source>
</evidence>
<dbReference type="CDD" id="cd07995">
    <property type="entry name" value="TPK"/>
    <property type="match status" value="1"/>
</dbReference>
<dbReference type="Pfam" id="PF04263">
    <property type="entry name" value="TPK_catalytic"/>
    <property type="match status" value="1"/>
</dbReference>
<proteinExistence type="predicted"/>
<dbReference type="InterPro" id="IPR006282">
    <property type="entry name" value="Thi_PPkinase"/>
</dbReference>
<gene>
    <name evidence="7" type="ORF">Q4F26_00965</name>
</gene>
<protein>
    <recommendedName>
        <fullName evidence="5">Thiamine diphosphokinase</fullName>
        <ecNumber evidence="5">2.7.6.2</ecNumber>
    </recommendedName>
</protein>
<comment type="caution">
    <text evidence="7">The sequence shown here is derived from an EMBL/GenBank/DDBJ whole genome shotgun (WGS) entry which is preliminary data.</text>
</comment>
<keyword evidence="3" id="KW-0418">Kinase</keyword>
<keyword evidence="2" id="KW-0547">Nucleotide-binding</keyword>
<accession>A0AA43U783</accession>
<sequence length="216" mass="24960">MNDYYILSGLKVSSFVEEQISLYKNARWIGVDRGAHLLIQQGIQPYLAIGDFDSVSLEEKQTVEKYSRKMIELPADKNYTDTEEAVLAVLRENRKANVYLLNESKSRLDHFISILWLPVKEEFRAYAEQIYFFDSHNKVSYYLPGDHRIKKEENKSVISFGNLLPIKELTLTGFEYPLTQEDISAPTMYTSNKFLNEEGSFSFDQGLLMVIQSADN</sequence>
<dbReference type="SMART" id="SM00983">
    <property type="entry name" value="TPK_B1_binding"/>
    <property type="match status" value="1"/>
</dbReference>
<dbReference type="Pfam" id="PF04265">
    <property type="entry name" value="TPK_B1_binding"/>
    <property type="match status" value="1"/>
</dbReference>
<dbReference type="EC" id="2.7.6.2" evidence="5"/>
<dbReference type="NCBIfam" id="TIGR01378">
    <property type="entry name" value="thi_PPkinase"/>
    <property type="match status" value="1"/>
</dbReference>
<dbReference type="SUPFAM" id="SSF63999">
    <property type="entry name" value="Thiamin pyrophosphokinase, catalytic domain"/>
    <property type="match status" value="1"/>
</dbReference>
<dbReference type="GO" id="GO:0006772">
    <property type="term" value="P:thiamine metabolic process"/>
    <property type="evidence" value="ECO:0007669"/>
    <property type="project" value="UniProtKB-UniRule"/>
</dbReference>
<dbReference type="InterPro" id="IPR053149">
    <property type="entry name" value="TPK"/>
</dbReference>
<evidence type="ECO:0000256" key="1">
    <source>
        <dbReference type="ARBA" id="ARBA00022679"/>
    </source>
</evidence>
<dbReference type="GO" id="GO:0016301">
    <property type="term" value="F:kinase activity"/>
    <property type="evidence" value="ECO:0007669"/>
    <property type="project" value="UniProtKB-KW"/>
</dbReference>
<keyword evidence="4" id="KW-0067">ATP-binding</keyword>
<dbReference type="InterPro" id="IPR036759">
    <property type="entry name" value="TPK_catalytic_sf"/>
</dbReference>
<dbReference type="GO" id="GO:0004788">
    <property type="term" value="F:thiamine diphosphokinase activity"/>
    <property type="evidence" value="ECO:0007669"/>
    <property type="project" value="UniProtKB-UniRule"/>
</dbReference>
<dbReference type="InterPro" id="IPR007371">
    <property type="entry name" value="TPK_catalytic"/>
</dbReference>
<dbReference type="InterPro" id="IPR007373">
    <property type="entry name" value="Thiamin_PyroPKinase_B1-bd"/>
</dbReference>
<feature type="domain" description="Thiamin pyrophosphokinase thiamin-binding" evidence="6">
    <location>
        <begin position="145"/>
        <end position="209"/>
    </location>
</feature>
<evidence type="ECO:0000259" key="6">
    <source>
        <dbReference type="SMART" id="SM00983"/>
    </source>
</evidence>
<dbReference type="Proteomes" id="UP001171751">
    <property type="component" value="Unassembled WGS sequence"/>
</dbReference>
<dbReference type="Gene3D" id="3.40.50.10240">
    <property type="entry name" value="Thiamin pyrophosphokinase, catalytic domain"/>
    <property type="match status" value="1"/>
</dbReference>
<evidence type="ECO:0000256" key="2">
    <source>
        <dbReference type="ARBA" id="ARBA00022741"/>
    </source>
</evidence>
<name>A0AA43U783_9LACT</name>
<evidence type="ECO:0000313" key="7">
    <source>
        <dbReference type="EMBL" id="MDO5456891.1"/>
    </source>
</evidence>
<reference evidence="7" key="1">
    <citation type="submission" date="2023-07" db="EMBL/GenBank/DDBJ databases">
        <title>Between Cages and Wild: Unraveling the Impact of Captivity on Animal Microbiomes and Antimicrobial Resistance.</title>
        <authorList>
            <person name="Schmartz G.P."/>
            <person name="Rehner J."/>
            <person name="Schuff M.J."/>
            <person name="Becker S.L."/>
            <person name="Kravczyk M."/>
            <person name="Gurevich A."/>
            <person name="Francke R."/>
            <person name="Mueller R."/>
            <person name="Keller V."/>
            <person name="Keller A."/>
        </authorList>
    </citation>
    <scope>NUCLEOTIDE SEQUENCE</scope>
    <source>
        <strain evidence="7">S39M_St_73</strain>
    </source>
</reference>
<evidence type="ECO:0000313" key="8">
    <source>
        <dbReference type="Proteomes" id="UP001171751"/>
    </source>
</evidence>
<dbReference type="EMBL" id="JAUNQW010000002">
    <property type="protein sequence ID" value="MDO5456891.1"/>
    <property type="molecule type" value="Genomic_DNA"/>
</dbReference>
<evidence type="ECO:0000256" key="5">
    <source>
        <dbReference type="NCBIfam" id="TIGR01378"/>
    </source>
</evidence>